<name>A0A815CFX4_9BILA</name>
<protein>
    <recommendedName>
        <fullName evidence="2">Methyltransferase FkbM domain-containing protein</fullName>
    </recommendedName>
</protein>
<organism evidence="3 6">
    <name type="scientific">Adineta steineri</name>
    <dbReference type="NCBI Taxonomy" id="433720"/>
    <lineage>
        <taxon>Eukaryota</taxon>
        <taxon>Metazoa</taxon>
        <taxon>Spiralia</taxon>
        <taxon>Gnathifera</taxon>
        <taxon>Rotifera</taxon>
        <taxon>Eurotatoria</taxon>
        <taxon>Bdelloidea</taxon>
        <taxon>Adinetida</taxon>
        <taxon>Adinetidae</taxon>
        <taxon>Adineta</taxon>
    </lineage>
</organism>
<dbReference type="NCBIfam" id="TIGR01444">
    <property type="entry name" value="fkbM_fam"/>
    <property type="match status" value="1"/>
</dbReference>
<gene>
    <name evidence="3" type="ORF">BJG266_LOCUS31397</name>
    <name evidence="4" type="ORF">QVE165_LOCUS45961</name>
</gene>
<dbReference type="Pfam" id="PF05050">
    <property type="entry name" value="Methyltransf_21"/>
    <property type="match status" value="1"/>
</dbReference>
<proteinExistence type="predicted"/>
<dbReference type="AlphaFoldDB" id="A0A815CFX4"/>
<accession>A0A815CFX4</accession>
<dbReference type="InterPro" id="IPR006342">
    <property type="entry name" value="FkbM_mtfrase"/>
</dbReference>
<reference evidence="3" key="1">
    <citation type="submission" date="2021-02" db="EMBL/GenBank/DDBJ databases">
        <authorList>
            <person name="Nowell W R."/>
        </authorList>
    </citation>
    <scope>NUCLEOTIDE SEQUENCE</scope>
</reference>
<evidence type="ECO:0000313" key="3">
    <source>
        <dbReference type="EMBL" id="CAF1284637.1"/>
    </source>
</evidence>
<dbReference type="Gene3D" id="3.40.50.150">
    <property type="entry name" value="Vaccinia Virus protein VP39"/>
    <property type="match status" value="1"/>
</dbReference>
<keyword evidence="1" id="KW-0812">Transmembrane</keyword>
<evidence type="ECO:0000313" key="5">
    <source>
        <dbReference type="Proteomes" id="UP000663832"/>
    </source>
</evidence>
<sequence length="336" mass="38305">MLTNNRLIILLIIHLIVGILIGLFISTKRSVNELNYSSSTILKKNSTKTPLNMSPHIEIIDFNKPINANFTCMNTKTLLHFFNSSICVYDSKRDSFLSAAFRESISIWDEEGVTRILRLLLRYPHLDFIDIGANIGTYTMYAAALGRFVLAIECFAPNTDRIHRAVQLANVSNRVVLVKNALYTHSGQYLRLSNHPINVGGQELDVVTKPKPNQQTISNQSIVNDPYIVKTITLNELVPILHARGMRGAIIKMDIEGSESFALESGSQVFDLFDIPFIQMEWFKVRGFPDRAKFLLDFFTKRGYVPQTFQCQVLDIQRTDVWPSDLCWTKKDFSFC</sequence>
<dbReference type="OrthoDB" id="430136at2759"/>
<dbReference type="EMBL" id="CAJNOM010000665">
    <property type="protein sequence ID" value="CAF1536504.1"/>
    <property type="molecule type" value="Genomic_DNA"/>
</dbReference>
<comment type="caution">
    <text evidence="3">The sequence shown here is derived from an EMBL/GenBank/DDBJ whole genome shotgun (WGS) entry which is preliminary data.</text>
</comment>
<evidence type="ECO:0000313" key="4">
    <source>
        <dbReference type="EMBL" id="CAF1536504.1"/>
    </source>
</evidence>
<evidence type="ECO:0000259" key="2">
    <source>
        <dbReference type="Pfam" id="PF05050"/>
    </source>
</evidence>
<dbReference type="SUPFAM" id="SSF53335">
    <property type="entry name" value="S-adenosyl-L-methionine-dependent methyltransferases"/>
    <property type="match status" value="1"/>
</dbReference>
<dbReference type="InterPro" id="IPR052514">
    <property type="entry name" value="SAM-dependent_MTase"/>
</dbReference>
<feature type="transmembrane region" description="Helical" evidence="1">
    <location>
        <begin position="7"/>
        <end position="25"/>
    </location>
</feature>
<dbReference type="Proteomes" id="UP000663832">
    <property type="component" value="Unassembled WGS sequence"/>
</dbReference>
<dbReference type="InterPro" id="IPR029063">
    <property type="entry name" value="SAM-dependent_MTases_sf"/>
</dbReference>
<keyword evidence="1" id="KW-0472">Membrane</keyword>
<dbReference type="EMBL" id="CAJNOI010000460">
    <property type="protein sequence ID" value="CAF1284637.1"/>
    <property type="molecule type" value="Genomic_DNA"/>
</dbReference>
<keyword evidence="1" id="KW-1133">Transmembrane helix</keyword>
<evidence type="ECO:0000256" key="1">
    <source>
        <dbReference type="SAM" id="Phobius"/>
    </source>
</evidence>
<keyword evidence="5" id="KW-1185">Reference proteome</keyword>
<dbReference type="PANTHER" id="PTHR34203">
    <property type="entry name" value="METHYLTRANSFERASE, FKBM FAMILY PROTEIN"/>
    <property type="match status" value="1"/>
</dbReference>
<evidence type="ECO:0000313" key="6">
    <source>
        <dbReference type="Proteomes" id="UP000663877"/>
    </source>
</evidence>
<dbReference type="Proteomes" id="UP000663877">
    <property type="component" value="Unassembled WGS sequence"/>
</dbReference>
<feature type="domain" description="Methyltransferase FkbM" evidence="2">
    <location>
        <begin position="130"/>
        <end position="305"/>
    </location>
</feature>
<dbReference type="PANTHER" id="PTHR34203:SF15">
    <property type="entry name" value="SLL1173 PROTEIN"/>
    <property type="match status" value="1"/>
</dbReference>